<sequence length="364" mass="41554">MEIGYAVSIEAILLNNTMGTKNNLRDLIFASGLIPKDDYCKKLRVTTQGEGILPAIQKTLKLELPLKSYFVLCQLHEDYVQLSMHQVVTTPDPEKTEQESIIVQDEIIAIQNIYESLWHNVVQDSSSIELCEMHNTSDDKEVLDLLSSKAKTEFFDNFKVYISENVLKNNPIIQSTVDANAVRLNSSCNCKVRLTIIDIIDIAFTPVLQDIGRTLFASLLNNELFGNYINVDYLFIIIRFSNNPQLQYAFSRILEVEADDFNLELGIDTSFRLEIYRFETMNYLENTETLLLDDNILQIIDSVHVDFGSIFEWKDVDVPVIVSLDYVSYTSALKFSVRLAGRNMKEEKISGLLETGEPLTLTRF</sequence>
<accession>A0ABP9YCZ0</accession>
<name>A0ABP9YCZ0_9FUNG</name>
<evidence type="ECO:0000313" key="2">
    <source>
        <dbReference type="Proteomes" id="UP001476247"/>
    </source>
</evidence>
<protein>
    <submittedName>
        <fullName evidence="1">Uncharacterized protein</fullName>
    </submittedName>
</protein>
<evidence type="ECO:0000313" key="1">
    <source>
        <dbReference type="EMBL" id="GAA5804839.1"/>
    </source>
</evidence>
<reference evidence="1 2" key="1">
    <citation type="submission" date="2024-04" db="EMBL/GenBank/DDBJ databases">
        <title>genome sequences of Mucor flavus KT1a and Helicostylum pulchrum KT1b strains isolation_sourced from the surface of a dry-aged beef.</title>
        <authorList>
            <person name="Toyotome T."/>
            <person name="Hosono M."/>
            <person name="Torimaru M."/>
            <person name="Fukuda K."/>
            <person name="Mikami N."/>
        </authorList>
    </citation>
    <scope>NUCLEOTIDE SEQUENCE [LARGE SCALE GENOMIC DNA]</scope>
    <source>
        <strain evidence="1 2">KT1b</strain>
    </source>
</reference>
<keyword evidence="2" id="KW-1185">Reference proteome</keyword>
<dbReference type="Proteomes" id="UP001476247">
    <property type="component" value="Unassembled WGS sequence"/>
</dbReference>
<dbReference type="EMBL" id="BAABUJ010000039">
    <property type="protein sequence ID" value="GAA5804839.1"/>
    <property type="molecule type" value="Genomic_DNA"/>
</dbReference>
<organism evidence="1 2">
    <name type="scientific">Helicostylum pulchrum</name>
    <dbReference type="NCBI Taxonomy" id="562976"/>
    <lineage>
        <taxon>Eukaryota</taxon>
        <taxon>Fungi</taxon>
        <taxon>Fungi incertae sedis</taxon>
        <taxon>Mucoromycota</taxon>
        <taxon>Mucoromycotina</taxon>
        <taxon>Mucoromycetes</taxon>
        <taxon>Mucorales</taxon>
        <taxon>Mucorineae</taxon>
        <taxon>Mucoraceae</taxon>
        <taxon>Helicostylum</taxon>
    </lineage>
</organism>
<comment type="caution">
    <text evidence="1">The sequence shown here is derived from an EMBL/GenBank/DDBJ whole genome shotgun (WGS) entry which is preliminary data.</text>
</comment>
<proteinExistence type="predicted"/>
<gene>
    <name evidence="1" type="ORF">HPULCUR_010347</name>
</gene>